<dbReference type="InterPro" id="IPR001245">
    <property type="entry name" value="Ser-Thr/Tyr_kinase_cat_dom"/>
</dbReference>
<feature type="compositionally biased region" description="Basic and acidic residues" evidence="9">
    <location>
        <begin position="224"/>
        <end position="233"/>
    </location>
</feature>
<dbReference type="Pfam" id="PF07714">
    <property type="entry name" value="PK_Tyr_Ser-Thr"/>
    <property type="match status" value="1"/>
</dbReference>
<dbReference type="GO" id="GO:0061630">
    <property type="term" value="F:ubiquitin protein ligase activity"/>
    <property type="evidence" value="ECO:0007669"/>
    <property type="project" value="UniProtKB-EC"/>
</dbReference>
<dbReference type="Gene3D" id="1.10.510.10">
    <property type="entry name" value="Transferase(Phosphotransferase) domain 1"/>
    <property type="match status" value="1"/>
</dbReference>
<feature type="compositionally biased region" description="Polar residues" evidence="9">
    <location>
        <begin position="146"/>
        <end position="155"/>
    </location>
</feature>
<evidence type="ECO:0000256" key="7">
    <source>
        <dbReference type="PROSITE-ProRule" id="PRU10141"/>
    </source>
</evidence>
<gene>
    <name evidence="12" type="ORF">CJ030_MR5G000860</name>
</gene>
<dbReference type="InterPro" id="IPR014729">
    <property type="entry name" value="Rossmann-like_a/b/a_fold"/>
</dbReference>
<dbReference type="GO" id="GO:0004672">
    <property type="term" value="F:protein kinase activity"/>
    <property type="evidence" value="ECO:0007669"/>
    <property type="project" value="InterPro"/>
</dbReference>
<dbReference type="InterPro" id="IPR051348">
    <property type="entry name" value="U-box_ubiquitin_ligases"/>
</dbReference>
<dbReference type="PANTHER" id="PTHR45647:SF100">
    <property type="entry name" value="U-BOX DOMAIN-CONTAINING PROTEIN 33"/>
    <property type="match status" value="1"/>
</dbReference>
<dbReference type="PROSITE" id="PS51698">
    <property type="entry name" value="U_BOX"/>
    <property type="match status" value="1"/>
</dbReference>
<evidence type="ECO:0000256" key="2">
    <source>
        <dbReference type="ARBA" id="ARBA00003861"/>
    </source>
</evidence>
<dbReference type="CDD" id="cd16655">
    <property type="entry name" value="RING-Ubox_WDSUB1-like"/>
    <property type="match status" value="1"/>
</dbReference>
<feature type="domain" description="Protein kinase" evidence="10">
    <location>
        <begin position="392"/>
        <end position="663"/>
    </location>
</feature>
<feature type="binding site" evidence="7">
    <location>
        <position position="420"/>
    </location>
    <ligand>
        <name>ATP</name>
        <dbReference type="ChEBI" id="CHEBI:30616"/>
    </ligand>
</feature>
<name>A0A6A1VN92_9ROSI</name>
<dbReference type="PROSITE" id="PS50011">
    <property type="entry name" value="PROTEIN_KINASE_DOM"/>
    <property type="match status" value="1"/>
</dbReference>
<evidence type="ECO:0000256" key="4">
    <source>
        <dbReference type="ARBA" id="ARBA00012483"/>
    </source>
</evidence>
<dbReference type="UniPathway" id="UPA00143"/>
<dbReference type="InterPro" id="IPR011009">
    <property type="entry name" value="Kinase-like_dom_sf"/>
</dbReference>
<feature type="region of interest" description="Disordered" evidence="9">
    <location>
        <begin position="205"/>
        <end position="233"/>
    </location>
</feature>
<dbReference type="InterPro" id="IPR003613">
    <property type="entry name" value="Ubox_domain"/>
</dbReference>
<evidence type="ECO:0000259" key="10">
    <source>
        <dbReference type="PROSITE" id="PS50011"/>
    </source>
</evidence>
<dbReference type="CDD" id="cd01989">
    <property type="entry name" value="USP_STK_Ubox_N"/>
    <property type="match status" value="1"/>
</dbReference>
<evidence type="ECO:0000259" key="11">
    <source>
        <dbReference type="PROSITE" id="PS51698"/>
    </source>
</evidence>
<dbReference type="EMBL" id="RXIC02000023">
    <property type="protein sequence ID" value="KAB1214361.1"/>
    <property type="molecule type" value="Genomic_DNA"/>
</dbReference>
<dbReference type="GO" id="GO:0016567">
    <property type="term" value="P:protein ubiquitination"/>
    <property type="evidence" value="ECO:0007669"/>
    <property type="project" value="UniProtKB-UniPathway"/>
</dbReference>
<dbReference type="Proteomes" id="UP000516437">
    <property type="component" value="Chromosome 5"/>
</dbReference>
<feature type="compositionally biased region" description="Low complexity" evidence="9">
    <location>
        <begin position="162"/>
        <end position="171"/>
    </location>
</feature>
<evidence type="ECO:0000313" key="13">
    <source>
        <dbReference type="Proteomes" id="UP000516437"/>
    </source>
</evidence>
<keyword evidence="13" id="KW-1185">Reference proteome</keyword>
<evidence type="ECO:0000256" key="8">
    <source>
        <dbReference type="SAM" id="Coils"/>
    </source>
</evidence>
<feature type="region of interest" description="Disordered" evidence="9">
    <location>
        <begin position="138"/>
        <end position="190"/>
    </location>
</feature>
<evidence type="ECO:0000256" key="6">
    <source>
        <dbReference type="ARBA" id="ARBA00022786"/>
    </source>
</evidence>
<dbReference type="SUPFAM" id="SSF57850">
    <property type="entry name" value="RING/U-box"/>
    <property type="match status" value="1"/>
</dbReference>
<organism evidence="12 13">
    <name type="scientific">Morella rubra</name>
    <name type="common">Chinese bayberry</name>
    <dbReference type="NCBI Taxonomy" id="262757"/>
    <lineage>
        <taxon>Eukaryota</taxon>
        <taxon>Viridiplantae</taxon>
        <taxon>Streptophyta</taxon>
        <taxon>Embryophyta</taxon>
        <taxon>Tracheophyta</taxon>
        <taxon>Spermatophyta</taxon>
        <taxon>Magnoliopsida</taxon>
        <taxon>eudicotyledons</taxon>
        <taxon>Gunneridae</taxon>
        <taxon>Pentapetalae</taxon>
        <taxon>rosids</taxon>
        <taxon>fabids</taxon>
        <taxon>Fagales</taxon>
        <taxon>Myricaceae</taxon>
        <taxon>Morella</taxon>
    </lineage>
</organism>
<comment type="pathway">
    <text evidence="3">Protein modification; protein ubiquitination.</text>
</comment>
<comment type="caution">
    <text evidence="12">The sequence shown here is derived from an EMBL/GenBank/DDBJ whole genome shotgun (WGS) entry which is preliminary data.</text>
</comment>
<evidence type="ECO:0000256" key="1">
    <source>
        <dbReference type="ARBA" id="ARBA00000900"/>
    </source>
</evidence>
<evidence type="ECO:0000313" key="12">
    <source>
        <dbReference type="EMBL" id="KAB1214361.1"/>
    </source>
</evidence>
<dbReference type="SUPFAM" id="SSF56112">
    <property type="entry name" value="Protein kinase-like (PK-like)"/>
    <property type="match status" value="1"/>
</dbReference>
<reference evidence="12 13" key="1">
    <citation type="journal article" date="2019" name="Plant Biotechnol. J.">
        <title>The red bayberry genome and genetic basis of sex determination.</title>
        <authorList>
            <person name="Jia H.M."/>
            <person name="Jia H.J."/>
            <person name="Cai Q.L."/>
            <person name="Wang Y."/>
            <person name="Zhao H.B."/>
            <person name="Yang W.F."/>
            <person name="Wang G.Y."/>
            <person name="Li Y.H."/>
            <person name="Zhan D.L."/>
            <person name="Shen Y.T."/>
            <person name="Niu Q.F."/>
            <person name="Chang L."/>
            <person name="Qiu J."/>
            <person name="Zhao L."/>
            <person name="Xie H.B."/>
            <person name="Fu W.Y."/>
            <person name="Jin J."/>
            <person name="Li X.W."/>
            <person name="Jiao Y."/>
            <person name="Zhou C.C."/>
            <person name="Tu T."/>
            <person name="Chai C.Y."/>
            <person name="Gao J.L."/>
            <person name="Fan L.J."/>
            <person name="van de Weg E."/>
            <person name="Wang J.Y."/>
            <person name="Gao Z.S."/>
        </authorList>
    </citation>
    <scope>NUCLEOTIDE SEQUENCE [LARGE SCALE GENOMIC DNA]</scope>
    <source>
        <tissue evidence="12">Leaves</tissue>
    </source>
</reference>
<dbReference type="Gene3D" id="3.40.50.620">
    <property type="entry name" value="HUPs"/>
    <property type="match status" value="1"/>
</dbReference>
<dbReference type="Gene3D" id="3.30.200.20">
    <property type="entry name" value="Phosphorylase Kinase, domain 1"/>
    <property type="match status" value="1"/>
</dbReference>
<keyword evidence="7" id="KW-0547">Nucleotide-binding</keyword>
<dbReference type="InterPro" id="IPR017441">
    <property type="entry name" value="Protein_kinase_ATP_BS"/>
</dbReference>
<comment type="function">
    <text evidence="2">Functions as an E3 ubiquitin ligase.</text>
</comment>
<comment type="catalytic activity">
    <reaction evidence="1">
        <text>S-ubiquitinyl-[E2 ubiquitin-conjugating enzyme]-L-cysteine + [acceptor protein]-L-lysine = [E2 ubiquitin-conjugating enzyme]-L-cysteine + N(6)-ubiquitinyl-[acceptor protein]-L-lysine.</text>
        <dbReference type="EC" id="2.3.2.27"/>
    </reaction>
</comment>
<dbReference type="Gene3D" id="3.30.40.10">
    <property type="entry name" value="Zinc/RING finger domain, C3HC4 (zinc finger)"/>
    <property type="match status" value="1"/>
</dbReference>
<sequence>MENILYVAVGEEMKQNKPLLLWALKYSEGRKICIMHVHRPANTVPIMGTEFPASTANEREFRAHQAIQLQKILEILDEYRQICCRRGVQAETLFAELNCVEEGIVALILQHGISKLVMGAAADKRYSKEGIVARTDHRTDVCSPGWTPQSSTSRGSFDAEGSSRYSTCSSSGVRDLGRIPSLTSEGSHEGSEINEAIFQTNEHLHRPSAPPLADGISDYSHFTQSEESRPDAENARLEGFPAGERLAKAEKVAIEAMRRAQVWESLHAEEVKQRKDTEEALAREKEEHKNVNKRLNHALEDIRIASDKISSLESQIAESDSMIKGWELRMASVLDLLQTYRKERDEVVEKCDKALKEAEELRRKQEEATSAETPQFFSEISFFEIKEATRHFDPSLRIGEGRHGTIYKALLRQTVVAIKKLHQNKVQDPSGYQLEVDTLSTLKHPNLVKLIGSCEEAQAFVYEYVPNGTLEDRLRCKDNTPPLSWQTRICIATELCSALVFLHSSKPVGILHGDLSSAKVLLDANFDSKLCGSGNCYLLSHDRILNDNITQSWGAEPEGTTLPYLDPEFLHTGELTLNSDTYSFGIILLQLLTGEPPALGIKRKVKCALDAGEFQSLLDPLAGDWPFEQAKELAQLALRCCELCRETRPDLKSEVWTVLEPMRALYGRSGSSQLGSEGHSEPPSYLLCPISQEVMKDPHVAADGFSYEAQNLRDWFERGHDTSPMTKLNLKHRNLVPNHALRSATEEWRLKSVYTVFRSSTV</sequence>
<dbReference type="EC" id="2.3.2.27" evidence="4"/>
<evidence type="ECO:0000256" key="9">
    <source>
        <dbReference type="SAM" id="MobiDB-lite"/>
    </source>
</evidence>
<accession>A0A6A1VN92</accession>
<protein>
    <recommendedName>
        <fullName evidence="4">RING-type E3 ubiquitin transferase</fullName>
        <ecNumber evidence="4">2.3.2.27</ecNumber>
    </recommendedName>
</protein>
<keyword evidence="5" id="KW-0808">Transferase</keyword>
<dbReference type="GO" id="GO:0005524">
    <property type="term" value="F:ATP binding"/>
    <property type="evidence" value="ECO:0007669"/>
    <property type="project" value="UniProtKB-UniRule"/>
</dbReference>
<keyword evidence="7" id="KW-0067">ATP-binding</keyword>
<dbReference type="OrthoDB" id="4062651at2759"/>
<evidence type="ECO:0000256" key="5">
    <source>
        <dbReference type="ARBA" id="ARBA00022679"/>
    </source>
</evidence>
<dbReference type="InterPro" id="IPR013083">
    <property type="entry name" value="Znf_RING/FYVE/PHD"/>
</dbReference>
<proteinExistence type="predicted"/>
<dbReference type="PROSITE" id="PS00107">
    <property type="entry name" value="PROTEIN_KINASE_ATP"/>
    <property type="match status" value="1"/>
</dbReference>
<feature type="domain" description="U-box" evidence="11">
    <location>
        <begin position="681"/>
        <end position="755"/>
    </location>
</feature>
<dbReference type="InterPro" id="IPR000719">
    <property type="entry name" value="Prot_kinase_dom"/>
</dbReference>
<feature type="coiled-coil region" evidence="8">
    <location>
        <begin position="267"/>
        <end position="371"/>
    </location>
</feature>
<keyword evidence="6" id="KW-0833">Ubl conjugation pathway</keyword>
<dbReference type="Pfam" id="PF04564">
    <property type="entry name" value="U-box"/>
    <property type="match status" value="1"/>
</dbReference>
<dbReference type="SMART" id="SM00504">
    <property type="entry name" value="Ubox"/>
    <property type="match status" value="1"/>
</dbReference>
<dbReference type="AlphaFoldDB" id="A0A6A1VN92"/>
<dbReference type="PANTHER" id="PTHR45647">
    <property type="entry name" value="OS02G0152300 PROTEIN"/>
    <property type="match status" value="1"/>
</dbReference>
<keyword evidence="8" id="KW-0175">Coiled coil</keyword>
<evidence type="ECO:0000256" key="3">
    <source>
        <dbReference type="ARBA" id="ARBA00004906"/>
    </source>
</evidence>